<evidence type="ECO:0000256" key="2">
    <source>
        <dbReference type="ARBA" id="ARBA00022737"/>
    </source>
</evidence>
<sequence>MVIQSAAGETCDGSNMGGNTCQNLGYDEGGVSCYANCTLNTTQCRNIPSPVCGNGVIESGETCDDANMRSGDGCSVSCAVESGWTCTSANPSNCSPKQPPQAVISAPSSVTDSDGNGSEIITLDGAGSFDPDGSVKSYRWEKTGISIGTAVQQTVTQVADGSAHSYKLTVTDNDGLTGAATVNVVVHPKSTPEPPIVDGDWPYDFDPAISMRSSITQGEVTFYFDKAYQSGRFLTGGHWVVGPVTITRITPDYSNQNNGVMLNPQTSGSHAYDGDVSGFTTNLLLPIPSKISHGSSVVKAVSSRLDHANCTTKYNGEDFPGILSPLGHCERIASTAIHSAEVLTVLSGVPPRLSLRPPFVGSEKPLYDIQNVDFNLIPTLSTDGITLPSSSKRAGLLNVIKAPWLMHKTEWSGRDLHPSNTLDYHEEITSYYSDVAVFILLDLPKVEKRSLIAYMIQRGMDDYFTHKIGHGDSSFYYYPVLFAGHLLNDPDILNFFKDSHNALSDQGSRMKTRSRDKFYFSSDGTSKIVSTIVPKGRGWTGAKVLFRKQTSNGEHEHLHPTEWSKVDASGGGSKMESYRRCCDKGFEGMAFALQILGISSYTDHPPLFAYARRWKEENLSLIPNFKTLTGADPSSYGGSSALVDSVWKKHFNASSQGWPAWK</sequence>
<organism evidence="4 5">
    <name type="scientific">Candidatus Ryanbacteria bacterium RIFCSPHIGHO2_01_45_13</name>
    <dbReference type="NCBI Taxonomy" id="1802112"/>
    <lineage>
        <taxon>Bacteria</taxon>
        <taxon>Candidatus Ryaniibacteriota</taxon>
    </lineage>
</organism>
<dbReference type="Pfam" id="PF22352">
    <property type="entry name" value="K319L-like_PKD"/>
    <property type="match status" value="1"/>
</dbReference>
<evidence type="ECO:0000256" key="3">
    <source>
        <dbReference type="ARBA" id="ARBA00023157"/>
    </source>
</evidence>
<dbReference type="EMBL" id="MHNI01000004">
    <property type="protein sequence ID" value="OGZ43670.1"/>
    <property type="molecule type" value="Genomic_DNA"/>
</dbReference>
<accession>A0A1G2G1D5</accession>
<comment type="caution">
    <text evidence="4">The sequence shown here is derived from an EMBL/GenBank/DDBJ whole genome shotgun (WGS) entry which is preliminary data.</text>
</comment>
<proteinExistence type="predicted"/>
<evidence type="ECO:0000313" key="4">
    <source>
        <dbReference type="EMBL" id="OGZ43670.1"/>
    </source>
</evidence>
<dbReference type="Proteomes" id="UP000176700">
    <property type="component" value="Unassembled WGS sequence"/>
</dbReference>
<dbReference type="Gene3D" id="2.60.40.10">
    <property type="entry name" value="Immunoglobulins"/>
    <property type="match status" value="1"/>
</dbReference>
<evidence type="ECO:0000256" key="1">
    <source>
        <dbReference type="ARBA" id="ARBA00022729"/>
    </source>
</evidence>
<gene>
    <name evidence="4" type="ORF">A2W41_05015</name>
</gene>
<dbReference type="Pfam" id="PF13948">
    <property type="entry name" value="DUF4215"/>
    <property type="match status" value="1"/>
</dbReference>
<reference evidence="4 5" key="1">
    <citation type="journal article" date="2016" name="Nat. Commun.">
        <title>Thousands of microbial genomes shed light on interconnected biogeochemical processes in an aquifer system.</title>
        <authorList>
            <person name="Anantharaman K."/>
            <person name="Brown C.T."/>
            <person name="Hug L.A."/>
            <person name="Sharon I."/>
            <person name="Castelle C.J."/>
            <person name="Probst A.J."/>
            <person name="Thomas B.C."/>
            <person name="Singh A."/>
            <person name="Wilkins M.J."/>
            <person name="Karaoz U."/>
            <person name="Brodie E.L."/>
            <person name="Williams K.H."/>
            <person name="Hubbard S.S."/>
            <person name="Banfield J.F."/>
        </authorList>
    </citation>
    <scope>NUCLEOTIDE SEQUENCE [LARGE SCALE GENOMIC DNA]</scope>
</reference>
<evidence type="ECO:0000313" key="5">
    <source>
        <dbReference type="Proteomes" id="UP000176700"/>
    </source>
</evidence>
<dbReference type="NCBIfam" id="TIGR02232">
    <property type="entry name" value="myxo_disulf_rpt"/>
    <property type="match status" value="1"/>
</dbReference>
<name>A0A1G2G1D5_9BACT</name>
<dbReference type="AlphaFoldDB" id="A0A1G2G1D5"/>
<keyword evidence="3" id="KW-1015">Disulfide bond</keyword>
<dbReference type="InterPro" id="IPR011936">
    <property type="entry name" value="Myxo_disulph_rpt"/>
</dbReference>
<protein>
    <recommendedName>
        <fullName evidence="6">DUF4215 domain-containing protein</fullName>
    </recommendedName>
</protein>
<evidence type="ECO:0008006" key="6">
    <source>
        <dbReference type="Google" id="ProtNLM"/>
    </source>
</evidence>
<dbReference type="InterPro" id="IPR013783">
    <property type="entry name" value="Ig-like_fold"/>
</dbReference>
<keyword evidence="2" id="KW-0677">Repeat</keyword>
<keyword evidence="1" id="KW-0732">Signal</keyword>